<feature type="signal peptide" evidence="2">
    <location>
        <begin position="1"/>
        <end position="23"/>
    </location>
</feature>
<feature type="chain" id="PRO_5045125171" description="Secreted protein" evidence="2">
    <location>
        <begin position="24"/>
        <end position="95"/>
    </location>
</feature>
<name>A0ABR3NAN5_9TELE</name>
<evidence type="ECO:0008006" key="5">
    <source>
        <dbReference type="Google" id="ProtNLM"/>
    </source>
</evidence>
<dbReference type="Proteomes" id="UP001558613">
    <property type="component" value="Unassembled WGS sequence"/>
</dbReference>
<feature type="region of interest" description="Disordered" evidence="1">
    <location>
        <begin position="73"/>
        <end position="95"/>
    </location>
</feature>
<accession>A0ABR3NAN5</accession>
<evidence type="ECO:0000256" key="1">
    <source>
        <dbReference type="SAM" id="MobiDB-lite"/>
    </source>
</evidence>
<evidence type="ECO:0000313" key="4">
    <source>
        <dbReference type="Proteomes" id="UP001558613"/>
    </source>
</evidence>
<gene>
    <name evidence="3" type="ORF">QQF64_026621</name>
</gene>
<organism evidence="3 4">
    <name type="scientific">Cirrhinus molitorella</name>
    <name type="common">mud carp</name>
    <dbReference type="NCBI Taxonomy" id="172907"/>
    <lineage>
        <taxon>Eukaryota</taxon>
        <taxon>Metazoa</taxon>
        <taxon>Chordata</taxon>
        <taxon>Craniata</taxon>
        <taxon>Vertebrata</taxon>
        <taxon>Euteleostomi</taxon>
        <taxon>Actinopterygii</taxon>
        <taxon>Neopterygii</taxon>
        <taxon>Teleostei</taxon>
        <taxon>Ostariophysi</taxon>
        <taxon>Cypriniformes</taxon>
        <taxon>Cyprinidae</taxon>
        <taxon>Labeoninae</taxon>
        <taxon>Labeonini</taxon>
        <taxon>Cirrhinus</taxon>
    </lineage>
</organism>
<keyword evidence="4" id="KW-1185">Reference proteome</keyword>
<sequence length="95" mass="10572">MLVLRSLPCLFLSLSISTSRVKHQPQKMLIEESGTCRMSPGVCCVIMLKPILRRGWPGSCPWPHPKSVWCDSPALRTPPTLLPTANTDDSSEKVR</sequence>
<comment type="caution">
    <text evidence="3">The sequence shown here is derived from an EMBL/GenBank/DDBJ whole genome shotgun (WGS) entry which is preliminary data.</text>
</comment>
<dbReference type="EMBL" id="JAYMGO010000005">
    <property type="protein sequence ID" value="KAL1273807.1"/>
    <property type="molecule type" value="Genomic_DNA"/>
</dbReference>
<keyword evidence="2" id="KW-0732">Signal</keyword>
<proteinExistence type="predicted"/>
<evidence type="ECO:0000313" key="3">
    <source>
        <dbReference type="EMBL" id="KAL1273807.1"/>
    </source>
</evidence>
<protein>
    <recommendedName>
        <fullName evidence="5">Secreted protein</fullName>
    </recommendedName>
</protein>
<reference evidence="3 4" key="1">
    <citation type="submission" date="2023-09" db="EMBL/GenBank/DDBJ databases">
        <authorList>
            <person name="Wang M."/>
        </authorList>
    </citation>
    <scope>NUCLEOTIDE SEQUENCE [LARGE SCALE GENOMIC DNA]</scope>
    <source>
        <strain evidence="3">GT-2023</strain>
        <tissue evidence="3">Liver</tissue>
    </source>
</reference>
<feature type="compositionally biased region" description="Low complexity" evidence="1">
    <location>
        <begin position="75"/>
        <end position="84"/>
    </location>
</feature>
<evidence type="ECO:0000256" key="2">
    <source>
        <dbReference type="SAM" id="SignalP"/>
    </source>
</evidence>